<dbReference type="EMBL" id="CP034459">
    <property type="protein sequence ID" value="QBM89202.1"/>
    <property type="molecule type" value="Genomic_DNA"/>
</dbReference>
<feature type="compositionally biased region" description="Polar residues" evidence="1">
    <location>
        <begin position="339"/>
        <end position="348"/>
    </location>
</feature>
<evidence type="ECO:0008006" key="6">
    <source>
        <dbReference type="Google" id="ProtNLM"/>
    </source>
</evidence>
<organism evidence="4 5">
    <name type="scientific">Metschnikowia aff. pulcherrima</name>
    <dbReference type="NCBI Taxonomy" id="2163413"/>
    <lineage>
        <taxon>Eukaryota</taxon>
        <taxon>Fungi</taxon>
        <taxon>Dikarya</taxon>
        <taxon>Ascomycota</taxon>
        <taxon>Saccharomycotina</taxon>
        <taxon>Pichiomycetes</taxon>
        <taxon>Metschnikowiaceae</taxon>
        <taxon>Metschnikowia</taxon>
    </lineage>
</organism>
<dbReference type="STRING" id="2163413.A0A4P6XNX4"/>
<dbReference type="Proteomes" id="UP000292447">
    <property type="component" value="Chromosome IV"/>
</dbReference>
<sequence>MEDENSVADSIEDQNNLIDRLEDEIIDHPSASEGPAQFSDESFQHKLNERANQIQQGGGWSGADPNDPNPDQNSSTASYQFSYTKPNLLYEYADYGDLSQELDQWFVSSDFALIGLDFLKTIDLESLDLESVPLISSINLWQPSDWLDLLVYYALGAYGDTPKQADHVLKITTNCQALMNSASFPAVVGLLGVALNEVIEPNAENITREYTKVFTSNYFKLQTVVYFALNVALASTSSLESIYPVLMESDLLTKVVQLTEIWKLHSSPQLRLRNCLLLHWKLMLVEFGTSEQLAKVDAFLVKKYDVKNKERKSKANMQLTCSRVDYFTFAEDSRDKYPQGQQSSNNLFQDPKRSEADDVSTLSSSFLSLLALSQEKESFMAMRENSTSISNSIEVPRTNKLHSLYGSLPGQTVHIATPVPSPPTTPSEFMSGGEKVRKLYHVNQGLPFVYPFEESQRVPEAINEASDLIEEGVYESYLAKRIGHERKLLLAKERGITSVDIQSHDSRKIPLKTIVDDASVSRSLDRVEKYYRKTLKHLRAFVDVLLGVLKTSKIDISLRDLERELDPESSFTGRFGSEHTRNSKIFSMIYHQLNVLRAKEITLKAVSAIMFLTLRWFKVSHPMKAIYFNSLLFDARFMSVFAEFLGDSFNNSALQNFASENKVMQTYDVISSQNRLMNPSVNVAQLGFFEACQGLPEYCPQKYALVNKTPIGKLPQNPNDANISTVSISEFNHDFCFILINLLDVTNKILVKNILQRVFAFNETKSTDLLKMLLLNYVNEDLRKPILKIFKKITPYQGRKWRALNMDVISLVYLHMKLSLRDNWLSGKDLENEFKDSLEQEVSLRSFLHFYNVRNYSEEMKSLGYASRR</sequence>
<dbReference type="SMART" id="SM01293">
    <property type="entry name" value="DUF3402"/>
    <property type="match status" value="1"/>
</dbReference>
<name>A0A4P6XNX4_9ASCO</name>
<protein>
    <recommendedName>
        <fullName evidence="6">Factor arrest protein 11</fullName>
    </recommendedName>
</protein>
<feature type="domain" description="Far11/STRP C-terminal" evidence="3">
    <location>
        <begin position="459"/>
        <end position="869"/>
    </location>
</feature>
<dbReference type="GO" id="GO:0005829">
    <property type="term" value="C:cytosol"/>
    <property type="evidence" value="ECO:0007669"/>
    <property type="project" value="TreeGrafter"/>
</dbReference>
<evidence type="ECO:0000313" key="5">
    <source>
        <dbReference type="Proteomes" id="UP000292447"/>
    </source>
</evidence>
<reference evidence="5" key="1">
    <citation type="submission" date="2019-03" db="EMBL/GenBank/DDBJ databases">
        <title>Snf2 controls pulcherriminic acid biosynthesis and connects pigmentation and antifungal activity of the yeast Metschnikowia pulcherrima.</title>
        <authorList>
            <person name="Gore-Lloyd D."/>
            <person name="Sumann I."/>
            <person name="Brachmann A.O."/>
            <person name="Schneeberger K."/>
            <person name="Ortiz-Merino R.A."/>
            <person name="Moreno-Beltran M."/>
            <person name="Schlaefli M."/>
            <person name="Kirner P."/>
            <person name="Santos Kron A."/>
            <person name="Wolfe K.H."/>
            <person name="Piel J."/>
            <person name="Ahrens C.H."/>
            <person name="Henk D."/>
            <person name="Freimoser F.M."/>
        </authorList>
    </citation>
    <scope>NUCLEOTIDE SEQUENCE [LARGE SCALE GENOMIC DNA]</scope>
    <source>
        <strain evidence="5">APC 1.2</strain>
    </source>
</reference>
<gene>
    <name evidence="4" type="primary">MPUL0D02650</name>
    <name evidence="4" type="ORF">METSCH_D02650</name>
</gene>
<dbReference type="SMART" id="SM01292">
    <property type="entry name" value="N1221"/>
    <property type="match status" value="1"/>
</dbReference>
<dbReference type="Pfam" id="PF07923">
    <property type="entry name" value="N1221"/>
    <property type="match status" value="1"/>
</dbReference>
<dbReference type="InterPro" id="IPR012486">
    <property type="entry name" value="Far11/STRP_N"/>
</dbReference>
<dbReference type="GO" id="GO:0007010">
    <property type="term" value="P:cytoskeleton organization"/>
    <property type="evidence" value="ECO:0007669"/>
    <property type="project" value="TreeGrafter"/>
</dbReference>
<evidence type="ECO:0000256" key="1">
    <source>
        <dbReference type="SAM" id="MobiDB-lite"/>
    </source>
</evidence>
<dbReference type="InterPro" id="IPR021819">
    <property type="entry name" value="Far11/STRP_C"/>
</dbReference>
<evidence type="ECO:0000259" key="2">
    <source>
        <dbReference type="SMART" id="SM01292"/>
    </source>
</evidence>
<feature type="compositionally biased region" description="Polar residues" evidence="1">
    <location>
        <begin position="69"/>
        <end position="78"/>
    </location>
</feature>
<feature type="domain" description="Far11/STRP N-terminal" evidence="2">
    <location>
        <begin position="85"/>
        <end position="358"/>
    </location>
</feature>
<dbReference type="Pfam" id="PF11882">
    <property type="entry name" value="DUF3402"/>
    <property type="match status" value="2"/>
</dbReference>
<dbReference type="PANTHER" id="PTHR13239:SF4">
    <property type="entry name" value="AT25231P"/>
    <property type="match status" value="1"/>
</dbReference>
<dbReference type="AlphaFoldDB" id="A0A4P6XNX4"/>
<feature type="region of interest" description="Disordered" evidence="1">
    <location>
        <begin position="1"/>
        <end position="78"/>
    </location>
</feature>
<accession>A0A4P6XNX4</accession>
<evidence type="ECO:0000259" key="3">
    <source>
        <dbReference type="SMART" id="SM01293"/>
    </source>
</evidence>
<dbReference type="InterPro" id="IPR040185">
    <property type="entry name" value="Far11/STRP"/>
</dbReference>
<feature type="region of interest" description="Disordered" evidence="1">
    <location>
        <begin position="335"/>
        <end position="354"/>
    </location>
</feature>
<dbReference type="PANTHER" id="PTHR13239">
    <property type="entry name" value="PROTEIN REQUIRED FOR HYPHAL ANASTOMOSIS HAM-2"/>
    <property type="match status" value="1"/>
</dbReference>
<evidence type="ECO:0000313" key="4">
    <source>
        <dbReference type="EMBL" id="QBM89202.1"/>
    </source>
</evidence>
<feature type="compositionally biased region" description="Acidic residues" evidence="1">
    <location>
        <begin position="1"/>
        <end position="12"/>
    </location>
</feature>
<proteinExistence type="predicted"/>
<keyword evidence="5" id="KW-1185">Reference proteome</keyword>